<comment type="cofactor">
    <cofactor evidence="1">
        <name>FAD</name>
        <dbReference type="ChEBI" id="CHEBI:57692"/>
    </cofactor>
</comment>
<organism evidence="13 14">
    <name type="scientific">Tessaracoccus lacteus</name>
    <dbReference type="NCBI Taxonomy" id="3041766"/>
    <lineage>
        <taxon>Bacteria</taxon>
        <taxon>Bacillati</taxon>
        <taxon>Actinomycetota</taxon>
        <taxon>Actinomycetes</taxon>
        <taxon>Propionibacteriales</taxon>
        <taxon>Propionibacteriaceae</taxon>
        <taxon>Tessaracoccus</taxon>
    </lineage>
</organism>
<dbReference type="PROSITE" id="PS51387">
    <property type="entry name" value="FAD_PCMH"/>
    <property type="match status" value="1"/>
</dbReference>
<evidence type="ECO:0000259" key="11">
    <source>
        <dbReference type="PROSITE" id="PS51379"/>
    </source>
</evidence>
<dbReference type="PROSITE" id="PS00198">
    <property type="entry name" value="4FE4S_FER_1"/>
    <property type="match status" value="1"/>
</dbReference>
<keyword evidence="14" id="KW-1185">Reference proteome</keyword>
<gene>
    <name evidence="13" type="ORF">QH948_01850</name>
</gene>
<accession>A0ABY8Q1A7</accession>
<evidence type="ECO:0000256" key="2">
    <source>
        <dbReference type="ARBA" id="ARBA00008000"/>
    </source>
</evidence>
<sequence>MSEEAARAPITRDSRAITRLAMAHDASHFLLTPKEVITPTRIEDVAFLMSEAARTRRPMTFRSGGTSLSGQAVTDKTLVDTRRWFRDVEVLDEGRRVRAGVGATLSAVNARLAPYGRRLGPDPTSAIACTIGGIIANNSSGVLCGTAQNSYHTLESMVFALPSGRVVDTADPAADMTLRLEETHLVGGLHMLRRRLRTNPDSIAQVNHFFGMKNTMGYGVNALMDFHRPVDIISHLLIGSEGTLGFVSEATFRTVPLPRLTAVLVPVFPDLQAASVAAVALADEDCQAIELMDAATLRVLQHQPGSPDEFRDADVTTQAALIVELHDEDDTALTLRLSTVAARLRALGILGELLITTDEATRRELLALRRSLYALVAGVRPSGATTLLEDICVPLDQLPGMLADLDEMFDRHGYGVRNVPLFAHAKDGNVHFLLSERFDDATGLKRYRKFTREMVRRVLQRGGALKAEHGTGRAMAPFVHQQYGDELFEVMRAIKHLFDPMGILNPGVIITDDPDEHLRHLKLMPPIEESVDGCIECGFCESSCPSRDLTLTPRQRIVLRREIAARGDDAELLARVDQEYQYEAIDTCAVDSMCALACPLGIDTGSLVRRQRADAATPTERTSWKNAARSWGLLTRLWSAALTVAKTAPPLAKAATGIGRRALGTEAVPDYAASLPRGSGLKRRPRSRSYTTPGVAAYFPSCLQSMLGSSSDEGVFAAFRELCLRAGVRVTLLDAAGLCCGAPWQAKGMDEGYAVMRDRVRAAIDLPPGVPIVTDASSCTQSLRRMADDWDVEVRDVVQFAVAELLPRLSVISPIASLAVHPTCSSTRAGMNDDLMKVARFISDDVRVPDSWACCGFAGDRGLLHPELTRSATREMAAELGRREYAAYASLNRTCEIGMSQATGRTYLHILELLARATRPTQDAPARGRLSWR</sequence>
<evidence type="ECO:0000256" key="5">
    <source>
        <dbReference type="ARBA" id="ARBA00022827"/>
    </source>
</evidence>
<name>A0ABY8Q1A7_9ACTN</name>
<evidence type="ECO:0000256" key="9">
    <source>
        <dbReference type="ARBA" id="ARBA00023014"/>
    </source>
</evidence>
<keyword evidence="7" id="KW-0560">Oxidoreductase</keyword>
<dbReference type="SUPFAM" id="SSF46548">
    <property type="entry name" value="alpha-helical ferredoxin"/>
    <property type="match status" value="1"/>
</dbReference>
<dbReference type="InterPro" id="IPR009051">
    <property type="entry name" value="Helical_ferredxn"/>
</dbReference>
<evidence type="ECO:0000256" key="6">
    <source>
        <dbReference type="ARBA" id="ARBA00022946"/>
    </source>
</evidence>
<dbReference type="Gene3D" id="1.10.45.10">
    <property type="entry name" value="Vanillyl-alcohol Oxidase, Chain A, domain 4"/>
    <property type="match status" value="1"/>
</dbReference>
<proteinExistence type="inferred from homology"/>
<dbReference type="EMBL" id="CP123967">
    <property type="protein sequence ID" value="WGT48610.1"/>
    <property type="molecule type" value="Genomic_DNA"/>
</dbReference>
<evidence type="ECO:0000256" key="8">
    <source>
        <dbReference type="ARBA" id="ARBA00023004"/>
    </source>
</evidence>
<dbReference type="InterPro" id="IPR004017">
    <property type="entry name" value="Cys_rich_dom"/>
</dbReference>
<evidence type="ECO:0000259" key="12">
    <source>
        <dbReference type="PROSITE" id="PS51387"/>
    </source>
</evidence>
<evidence type="ECO:0000256" key="3">
    <source>
        <dbReference type="ARBA" id="ARBA00022630"/>
    </source>
</evidence>
<keyword evidence="6" id="KW-0809">Transit peptide</keyword>
<dbReference type="PANTHER" id="PTHR11748">
    <property type="entry name" value="D-LACTATE DEHYDROGENASE"/>
    <property type="match status" value="1"/>
</dbReference>
<reference evidence="13 14" key="1">
    <citation type="journal article" date="2008" name="Int. J. Syst. Evol. Microbiol.">
        <title>Tessaracoccus flavescens sp. nov., isolated from marine sediment.</title>
        <authorList>
            <person name="Lee D.W."/>
            <person name="Lee S.D."/>
        </authorList>
    </citation>
    <scope>NUCLEOTIDE SEQUENCE [LARGE SCALE GENOMIC DNA]</scope>
    <source>
        <strain evidence="13 14">T21</strain>
    </source>
</reference>
<dbReference type="Pfam" id="PF02913">
    <property type="entry name" value="FAD-oxidase_C"/>
    <property type="match status" value="1"/>
</dbReference>
<keyword evidence="4" id="KW-0479">Metal-binding</keyword>
<evidence type="ECO:0000313" key="14">
    <source>
        <dbReference type="Proteomes" id="UP001244136"/>
    </source>
</evidence>
<dbReference type="SUPFAM" id="SSF56176">
    <property type="entry name" value="FAD-binding/transporter-associated domain-like"/>
    <property type="match status" value="1"/>
</dbReference>
<keyword evidence="5" id="KW-0274">FAD</keyword>
<dbReference type="InterPro" id="IPR017900">
    <property type="entry name" value="4Fe4S_Fe_S_CS"/>
</dbReference>
<keyword evidence="8" id="KW-0408">Iron</keyword>
<dbReference type="Pfam" id="PF02754">
    <property type="entry name" value="CCG"/>
    <property type="match status" value="1"/>
</dbReference>
<dbReference type="Gene3D" id="3.30.465.10">
    <property type="match status" value="1"/>
</dbReference>
<dbReference type="RefSeq" id="WP_281146226.1">
    <property type="nucleotide sequence ID" value="NZ_CP123967.1"/>
</dbReference>
<dbReference type="Pfam" id="PF13183">
    <property type="entry name" value="Fer4_8"/>
    <property type="match status" value="1"/>
</dbReference>
<dbReference type="InterPro" id="IPR016166">
    <property type="entry name" value="FAD-bd_PCMH"/>
</dbReference>
<feature type="domain" description="4Fe-4S ferredoxin-type" evidence="11">
    <location>
        <begin position="524"/>
        <end position="554"/>
    </location>
</feature>
<evidence type="ECO:0000256" key="10">
    <source>
        <dbReference type="ARBA" id="ARBA00038897"/>
    </source>
</evidence>
<dbReference type="InterPro" id="IPR016169">
    <property type="entry name" value="FAD-bd_PCMH_sub2"/>
</dbReference>
<keyword evidence="3" id="KW-0285">Flavoprotein</keyword>
<dbReference type="EC" id="1.1.2.4" evidence="10"/>
<evidence type="ECO:0000313" key="13">
    <source>
        <dbReference type="EMBL" id="WGT48610.1"/>
    </source>
</evidence>
<evidence type="ECO:0000256" key="4">
    <source>
        <dbReference type="ARBA" id="ARBA00022723"/>
    </source>
</evidence>
<dbReference type="Proteomes" id="UP001244136">
    <property type="component" value="Chromosome"/>
</dbReference>
<protein>
    <recommendedName>
        <fullName evidence="10">D-lactate dehydrogenase (cytochrome)</fullName>
        <ecNumber evidence="10">1.1.2.4</ecNumber>
    </recommendedName>
</protein>
<dbReference type="Pfam" id="PF01565">
    <property type="entry name" value="FAD_binding_4"/>
    <property type="match status" value="1"/>
</dbReference>
<feature type="domain" description="FAD-binding PCMH-type" evidence="12">
    <location>
        <begin position="29"/>
        <end position="257"/>
    </location>
</feature>
<dbReference type="InterPro" id="IPR017896">
    <property type="entry name" value="4Fe4S_Fe-S-bd"/>
</dbReference>
<dbReference type="InterPro" id="IPR004113">
    <property type="entry name" value="FAD-bd_oxidored_4_C"/>
</dbReference>
<dbReference type="SUPFAM" id="SSF55103">
    <property type="entry name" value="FAD-linked oxidases, C-terminal domain"/>
    <property type="match status" value="1"/>
</dbReference>
<dbReference type="InterPro" id="IPR016164">
    <property type="entry name" value="FAD-linked_Oxase-like_C"/>
</dbReference>
<comment type="similarity">
    <text evidence="2">Belongs to the FAD-binding oxidoreductase/transferase type 4 family.</text>
</comment>
<dbReference type="InterPro" id="IPR006094">
    <property type="entry name" value="Oxid_FAD_bind_N"/>
</dbReference>
<dbReference type="Gene3D" id="3.30.70.2190">
    <property type="match status" value="1"/>
</dbReference>
<keyword evidence="9" id="KW-0411">Iron-sulfur</keyword>
<evidence type="ECO:0000256" key="7">
    <source>
        <dbReference type="ARBA" id="ARBA00023002"/>
    </source>
</evidence>
<dbReference type="Gene3D" id="3.30.70.2740">
    <property type="match status" value="1"/>
</dbReference>
<evidence type="ECO:0000256" key="1">
    <source>
        <dbReference type="ARBA" id="ARBA00001974"/>
    </source>
</evidence>
<dbReference type="Gene3D" id="1.10.1060.10">
    <property type="entry name" value="Alpha-helical ferredoxin"/>
    <property type="match status" value="1"/>
</dbReference>
<dbReference type="InterPro" id="IPR016171">
    <property type="entry name" value="Vanillyl_alc_oxidase_C-sub2"/>
</dbReference>
<dbReference type="InterPro" id="IPR036318">
    <property type="entry name" value="FAD-bd_PCMH-like_sf"/>
</dbReference>
<dbReference type="PROSITE" id="PS51379">
    <property type="entry name" value="4FE4S_FER_2"/>
    <property type="match status" value="1"/>
</dbReference>
<dbReference type="PANTHER" id="PTHR11748:SF111">
    <property type="entry name" value="D-LACTATE DEHYDROGENASE, MITOCHONDRIAL-RELATED"/>
    <property type="match status" value="1"/>
</dbReference>